<dbReference type="EMBL" id="BSTI01000003">
    <property type="protein sequence ID" value="GLY64896.1"/>
    <property type="molecule type" value="Genomic_DNA"/>
</dbReference>
<dbReference type="AlphaFoldDB" id="A0A9W6VFW1"/>
<evidence type="ECO:0000256" key="9">
    <source>
        <dbReference type="ARBA" id="ARBA00066388"/>
    </source>
</evidence>
<dbReference type="GO" id="GO:0015408">
    <property type="term" value="F:ABC-type ferric iron transporter activity"/>
    <property type="evidence" value="ECO:0007669"/>
    <property type="project" value="InterPro"/>
</dbReference>
<dbReference type="InterPro" id="IPR017871">
    <property type="entry name" value="ABC_transporter-like_CS"/>
</dbReference>
<reference evidence="11" key="1">
    <citation type="submission" date="2023-03" db="EMBL/GenBank/DDBJ databases">
        <title>Amycolatopsis taiwanensis NBRC 103393.</title>
        <authorList>
            <person name="Ichikawa N."/>
            <person name="Sato H."/>
            <person name="Tonouchi N."/>
        </authorList>
    </citation>
    <scope>NUCLEOTIDE SEQUENCE</scope>
    <source>
        <strain evidence="11">NBRC 103393</strain>
    </source>
</reference>
<accession>A0A9W6VFW1</accession>
<keyword evidence="8" id="KW-0472">Membrane</keyword>
<dbReference type="GO" id="GO:0015418">
    <property type="term" value="F:ABC-type quaternary ammonium compound transporting activity"/>
    <property type="evidence" value="ECO:0007669"/>
    <property type="project" value="UniProtKB-EC"/>
</dbReference>
<dbReference type="PROSITE" id="PS00211">
    <property type="entry name" value="ABC_TRANSPORTER_1"/>
    <property type="match status" value="1"/>
</dbReference>
<evidence type="ECO:0000256" key="5">
    <source>
        <dbReference type="ARBA" id="ARBA00022840"/>
    </source>
</evidence>
<dbReference type="CDD" id="cd03259">
    <property type="entry name" value="ABC_Carb_Solutes_like"/>
    <property type="match status" value="1"/>
</dbReference>
<comment type="caution">
    <text evidence="11">The sequence shown here is derived from an EMBL/GenBank/DDBJ whole genome shotgun (WGS) entry which is preliminary data.</text>
</comment>
<dbReference type="InterPro" id="IPR050093">
    <property type="entry name" value="ABC_SmlMolc_Importer"/>
</dbReference>
<keyword evidence="3" id="KW-0410">Iron transport</keyword>
<keyword evidence="7" id="KW-0406">Ion transport</keyword>
<evidence type="ECO:0000256" key="1">
    <source>
        <dbReference type="ARBA" id="ARBA00022448"/>
    </source>
</evidence>
<dbReference type="GO" id="GO:0043190">
    <property type="term" value="C:ATP-binding cassette (ABC) transporter complex"/>
    <property type="evidence" value="ECO:0007669"/>
    <property type="project" value="InterPro"/>
</dbReference>
<dbReference type="PANTHER" id="PTHR42781">
    <property type="entry name" value="SPERMIDINE/PUTRESCINE IMPORT ATP-BINDING PROTEIN POTA"/>
    <property type="match status" value="1"/>
</dbReference>
<gene>
    <name evidence="11" type="primary">fbpC</name>
    <name evidence="11" type="ORF">Atai01_15150</name>
</gene>
<evidence type="ECO:0000256" key="8">
    <source>
        <dbReference type="ARBA" id="ARBA00023136"/>
    </source>
</evidence>
<dbReference type="InterPro" id="IPR015853">
    <property type="entry name" value="ABC_transpr_FbpC"/>
</dbReference>
<evidence type="ECO:0000313" key="11">
    <source>
        <dbReference type="EMBL" id="GLY64896.1"/>
    </source>
</evidence>
<sequence>MTALSLHEVTKSFGTHRVLEGIDLHVPAQGLIAVLGPSGCGKTTLLRLIAGFAVPDDGRIAFGERTVFGDGRTVPPQRRKVGYVPQEGALFPHRTVAANITFGLPRRDRGSQDRLHELLALVGLDQRLATRFPHQLSGGQQQRVALARALAPRPSVVLLDEPFSSLDAGLREGTGRAVAAALRATGATAVLVTHDQAEALSLADRVAVLRNGRLVQFDTPAELYRRPHDPGVAQFIGDAVLLPAEIRGGKADCVLGTLVVRNPSADGPAQVLIRPEQIRLQAATGITARVDDLSYYGHDATLRAMLLPGGPQITVRVGAGDLPEPGTMIRLAVSGDVLAYPADKGAFPD</sequence>
<dbReference type="InterPro" id="IPR008995">
    <property type="entry name" value="Mo/tungstate-bd_C_term_dom"/>
</dbReference>
<dbReference type="FunFam" id="3.40.50.300:FF:000425">
    <property type="entry name" value="Probable ABC transporter, ATP-binding subunit"/>
    <property type="match status" value="1"/>
</dbReference>
<keyword evidence="4" id="KW-0547">Nucleotide-binding</keyword>
<dbReference type="InterPro" id="IPR027417">
    <property type="entry name" value="P-loop_NTPase"/>
</dbReference>
<evidence type="ECO:0000256" key="2">
    <source>
        <dbReference type="ARBA" id="ARBA00022475"/>
    </source>
</evidence>
<dbReference type="Pfam" id="PF00005">
    <property type="entry name" value="ABC_tran"/>
    <property type="match status" value="1"/>
</dbReference>
<name>A0A9W6VFW1_9PSEU</name>
<dbReference type="Gene3D" id="3.40.50.300">
    <property type="entry name" value="P-loop containing nucleotide triphosphate hydrolases"/>
    <property type="match status" value="1"/>
</dbReference>
<protein>
    <recommendedName>
        <fullName evidence="9">ABC-type quaternary amine transporter</fullName>
        <ecNumber evidence="9">7.6.2.9</ecNumber>
    </recommendedName>
</protein>
<dbReference type="SMART" id="SM00382">
    <property type="entry name" value="AAA"/>
    <property type="match status" value="1"/>
</dbReference>
<dbReference type="EC" id="7.6.2.9" evidence="9"/>
<evidence type="ECO:0000313" key="12">
    <source>
        <dbReference type="Proteomes" id="UP001165136"/>
    </source>
</evidence>
<dbReference type="PANTHER" id="PTHR42781:SF4">
    <property type="entry name" value="SPERMIDINE_PUTRESCINE IMPORT ATP-BINDING PROTEIN POTA"/>
    <property type="match status" value="1"/>
</dbReference>
<evidence type="ECO:0000256" key="4">
    <source>
        <dbReference type="ARBA" id="ARBA00022741"/>
    </source>
</evidence>
<dbReference type="InterPro" id="IPR013611">
    <property type="entry name" value="Transp-assoc_OB_typ2"/>
</dbReference>
<dbReference type="PROSITE" id="PS50893">
    <property type="entry name" value="ABC_TRANSPORTER_2"/>
    <property type="match status" value="1"/>
</dbReference>
<evidence type="ECO:0000256" key="7">
    <source>
        <dbReference type="ARBA" id="ARBA00023065"/>
    </source>
</evidence>
<keyword evidence="5 11" id="KW-0067">ATP-binding</keyword>
<dbReference type="SUPFAM" id="SSF50331">
    <property type="entry name" value="MOP-like"/>
    <property type="match status" value="1"/>
</dbReference>
<dbReference type="InterPro" id="IPR003439">
    <property type="entry name" value="ABC_transporter-like_ATP-bd"/>
</dbReference>
<keyword evidence="2" id="KW-1003">Cell membrane</keyword>
<organism evidence="11 12">
    <name type="scientific">Amycolatopsis taiwanensis</name>
    <dbReference type="NCBI Taxonomy" id="342230"/>
    <lineage>
        <taxon>Bacteria</taxon>
        <taxon>Bacillati</taxon>
        <taxon>Actinomycetota</taxon>
        <taxon>Actinomycetes</taxon>
        <taxon>Pseudonocardiales</taxon>
        <taxon>Pseudonocardiaceae</taxon>
        <taxon>Amycolatopsis</taxon>
    </lineage>
</organism>
<dbReference type="GO" id="GO:0005524">
    <property type="term" value="F:ATP binding"/>
    <property type="evidence" value="ECO:0007669"/>
    <property type="project" value="UniProtKB-KW"/>
</dbReference>
<evidence type="ECO:0000256" key="3">
    <source>
        <dbReference type="ARBA" id="ARBA00022496"/>
    </source>
</evidence>
<proteinExistence type="predicted"/>
<dbReference type="Proteomes" id="UP001165136">
    <property type="component" value="Unassembled WGS sequence"/>
</dbReference>
<keyword evidence="1" id="KW-0813">Transport</keyword>
<dbReference type="InterPro" id="IPR003593">
    <property type="entry name" value="AAA+_ATPase"/>
</dbReference>
<dbReference type="GO" id="GO:0016887">
    <property type="term" value="F:ATP hydrolysis activity"/>
    <property type="evidence" value="ECO:0007669"/>
    <property type="project" value="InterPro"/>
</dbReference>
<dbReference type="Pfam" id="PF08402">
    <property type="entry name" value="TOBE_2"/>
    <property type="match status" value="1"/>
</dbReference>
<dbReference type="RefSeq" id="WP_285486335.1">
    <property type="nucleotide sequence ID" value="NZ_BSTI01000003.1"/>
</dbReference>
<evidence type="ECO:0000256" key="6">
    <source>
        <dbReference type="ARBA" id="ARBA00023004"/>
    </source>
</evidence>
<keyword evidence="12" id="KW-1185">Reference proteome</keyword>
<keyword evidence="6" id="KW-0408">Iron</keyword>
<feature type="domain" description="ABC transporter" evidence="10">
    <location>
        <begin position="4"/>
        <end position="236"/>
    </location>
</feature>
<dbReference type="SUPFAM" id="SSF52540">
    <property type="entry name" value="P-loop containing nucleoside triphosphate hydrolases"/>
    <property type="match status" value="1"/>
</dbReference>
<evidence type="ECO:0000259" key="10">
    <source>
        <dbReference type="PROSITE" id="PS50893"/>
    </source>
</evidence>
<dbReference type="Gene3D" id="2.40.50.450">
    <property type="match status" value="1"/>
</dbReference>